<dbReference type="EMBL" id="UINC01003997">
    <property type="protein sequence ID" value="SVA10965.1"/>
    <property type="molecule type" value="Genomic_DNA"/>
</dbReference>
<evidence type="ECO:0000256" key="2">
    <source>
        <dbReference type="ARBA" id="ARBA00022475"/>
    </source>
</evidence>
<keyword evidence="4" id="KW-1133">Transmembrane helix</keyword>
<reference evidence="10" key="1">
    <citation type="submission" date="2018-05" db="EMBL/GenBank/DDBJ databases">
        <authorList>
            <person name="Lanie J.A."/>
            <person name="Ng W.-L."/>
            <person name="Kazmierczak K.M."/>
            <person name="Andrzejewski T.M."/>
            <person name="Davidsen T.M."/>
            <person name="Wayne K.J."/>
            <person name="Tettelin H."/>
            <person name="Glass J.I."/>
            <person name="Rusch D."/>
            <person name="Podicherti R."/>
            <person name="Tsui H.-C.T."/>
            <person name="Winkler M.E."/>
        </authorList>
    </citation>
    <scope>NUCLEOTIDE SEQUENCE</scope>
</reference>
<evidence type="ECO:0000256" key="6">
    <source>
        <dbReference type="ARBA" id="ARBA00023186"/>
    </source>
</evidence>
<evidence type="ECO:0000256" key="1">
    <source>
        <dbReference type="ARBA" id="ARBA00004401"/>
    </source>
</evidence>
<dbReference type="InterPro" id="IPR026039">
    <property type="entry name" value="YfgM"/>
</dbReference>
<evidence type="ECO:0000256" key="8">
    <source>
        <dbReference type="ARBA" id="ARBA00024235"/>
    </source>
</evidence>
<keyword evidence="3" id="KW-0812">Transmembrane</keyword>
<sequence>VSLAIAAVVGWNQYQSYTVERSESAANAYQSYTNARIAGQPVEDLLAEIDDEHSKTSYQIFSLLYRAKDSVTESDWHAALGYFDTAISLTNDPRLLDLIWLRKARIQFQLESLDESLVTLGRIKGVGFKVGVSELTGDIHRSRNDNAQAAEAYQAGIDSANDSTTTVMLKLKLSSLGIDP</sequence>
<protein>
    <recommendedName>
        <fullName evidence="8">Ancillary SecYEG translocon subunit</fullName>
    </recommendedName>
</protein>
<proteinExistence type="inferred from homology"/>
<dbReference type="InterPro" id="IPR011990">
    <property type="entry name" value="TPR-like_helical_dom_sf"/>
</dbReference>
<evidence type="ECO:0000259" key="9">
    <source>
        <dbReference type="Pfam" id="PF09976"/>
    </source>
</evidence>
<organism evidence="10">
    <name type="scientific">marine metagenome</name>
    <dbReference type="NCBI Taxonomy" id="408172"/>
    <lineage>
        <taxon>unclassified sequences</taxon>
        <taxon>metagenomes</taxon>
        <taxon>ecological metagenomes</taxon>
    </lineage>
</organism>
<keyword evidence="5" id="KW-0472">Membrane</keyword>
<evidence type="ECO:0000256" key="7">
    <source>
        <dbReference type="ARBA" id="ARBA00024197"/>
    </source>
</evidence>
<evidence type="ECO:0000256" key="4">
    <source>
        <dbReference type="ARBA" id="ARBA00022989"/>
    </source>
</evidence>
<feature type="non-terminal residue" evidence="10">
    <location>
        <position position="1"/>
    </location>
</feature>
<evidence type="ECO:0000256" key="5">
    <source>
        <dbReference type="ARBA" id="ARBA00023136"/>
    </source>
</evidence>
<feature type="domain" description="Ancillary SecYEG translocon subunit/Cell division coordinator CpoB TPR" evidence="9">
    <location>
        <begin position="3"/>
        <end position="177"/>
    </location>
</feature>
<dbReference type="SUPFAM" id="SSF48452">
    <property type="entry name" value="TPR-like"/>
    <property type="match status" value="1"/>
</dbReference>
<dbReference type="AlphaFoldDB" id="A0A381T436"/>
<dbReference type="Pfam" id="PF09976">
    <property type="entry name" value="TPR_21"/>
    <property type="match status" value="1"/>
</dbReference>
<name>A0A381T436_9ZZZZ</name>
<dbReference type="PANTHER" id="PTHR38035:SF1">
    <property type="entry name" value="ANCILLARY SECYEG TRANSLOCON SUBUNIT"/>
    <property type="match status" value="1"/>
</dbReference>
<comment type="subcellular location">
    <subcellularLocation>
        <location evidence="1">Cell membrane</location>
        <topology evidence="1">Single-pass type II membrane protein</topology>
    </subcellularLocation>
</comment>
<evidence type="ECO:0000256" key="3">
    <source>
        <dbReference type="ARBA" id="ARBA00022692"/>
    </source>
</evidence>
<evidence type="ECO:0000313" key="10">
    <source>
        <dbReference type="EMBL" id="SVA10965.1"/>
    </source>
</evidence>
<dbReference type="InterPro" id="IPR018704">
    <property type="entry name" value="SecYEG/CpoB_TPR"/>
</dbReference>
<accession>A0A381T436</accession>
<keyword evidence="6" id="KW-0143">Chaperone</keyword>
<keyword evidence="2" id="KW-1003">Cell membrane</keyword>
<dbReference type="PANTHER" id="PTHR38035">
    <property type="entry name" value="UPF0070 PROTEIN YFGM"/>
    <property type="match status" value="1"/>
</dbReference>
<dbReference type="GO" id="GO:0005886">
    <property type="term" value="C:plasma membrane"/>
    <property type="evidence" value="ECO:0007669"/>
    <property type="project" value="UniProtKB-SubCell"/>
</dbReference>
<gene>
    <name evidence="10" type="ORF">METZ01_LOCUS63819</name>
</gene>
<comment type="similarity">
    <text evidence="7">Belongs to the YfgM family.</text>
</comment>
<dbReference type="GO" id="GO:0044877">
    <property type="term" value="F:protein-containing complex binding"/>
    <property type="evidence" value="ECO:0007669"/>
    <property type="project" value="InterPro"/>
</dbReference>